<dbReference type="STRING" id="2316362.A0A4Q2DVQ7"/>
<dbReference type="InterPro" id="IPR007528">
    <property type="entry name" value="RINT1_Tip20"/>
</dbReference>
<dbReference type="Gene3D" id="1.20.58.1420">
    <property type="entry name" value="Dsl1p vesicle tethering complex, Tip20p subunit, domain B"/>
    <property type="match status" value="1"/>
</dbReference>
<reference evidence="1 2" key="1">
    <citation type="submission" date="2019-01" db="EMBL/GenBank/DDBJ databases">
        <title>Draft genome sequence of Psathyrella aberdarensis IHI B618.</title>
        <authorList>
            <person name="Buettner E."/>
            <person name="Kellner H."/>
        </authorList>
    </citation>
    <scope>NUCLEOTIDE SEQUENCE [LARGE SCALE GENOMIC DNA]</scope>
    <source>
        <strain evidence="1 2">IHI B618</strain>
    </source>
</reference>
<organism evidence="1 2">
    <name type="scientific">Candolleomyces aberdarensis</name>
    <dbReference type="NCBI Taxonomy" id="2316362"/>
    <lineage>
        <taxon>Eukaryota</taxon>
        <taxon>Fungi</taxon>
        <taxon>Dikarya</taxon>
        <taxon>Basidiomycota</taxon>
        <taxon>Agaricomycotina</taxon>
        <taxon>Agaricomycetes</taxon>
        <taxon>Agaricomycetidae</taxon>
        <taxon>Agaricales</taxon>
        <taxon>Agaricineae</taxon>
        <taxon>Psathyrellaceae</taxon>
        <taxon>Candolleomyces</taxon>
    </lineage>
</organism>
<evidence type="ECO:0000313" key="2">
    <source>
        <dbReference type="Proteomes" id="UP000290288"/>
    </source>
</evidence>
<dbReference type="Pfam" id="PF04437">
    <property type="entry name" value="RINT1_TIP1"/>
    <property type="match status" value="1"/>
</dbReference>
<gene>
    <name evidence="1" type="ORF">EST38_g1999</name>
</gene>
<accession>A0A4Q2DVQ7</accession>
<sequence>MVSTHTEIRMASPEIQDLLAPPSSESAVQKAVNLLDAKFTSLDQLDELETAVLQAQNRCNDLQEKLNASQAFLDSYLAETRASANTQLKAAQELSQSRHVLSDELSELSSDLVSVLSDEGGQPTLLEDLETLHRNLKELQSVKTYVQVAEHALNLSENALKDVQSSTSVTPESLQQYGALLHFVNKAQATAAPVEDGNGQQTLHLISFLEHLRDKTWRDIKLILYTSLSSAAEQLGWPTAINYPACDPEHRQAFEKHFLKLLSLQLLGRKLHKRANFQPNEKDGLYAIDALVQPISLRFKYHYDGNRQTNRLDKPEWYFTYILNIAHEHHHFMDTVVQHLLSRSEYKNISASSEFFLLLTPVLSRKVKKTVPLLLTRPSLFAHTIYQTLIFDAAFVEEGITIEKTTAGEASGGAWKGISEVILGNPEWFNAWLHAEKKFVEDQYHEIISSPDAWFVADEDEEEIVARDVRATNSARRIRALVNQVTDRFSPLPSAKQRSQFLISVQLPLLDLYRARITSALDAFETVSYAFVRAVPGALSISLSGKDEGTVKVDARNLTSGVEGVQRLCKALLSATYIHASLEAWTEEVVSALFNAFASLMMC</sequence>
<dbReference type="GO" id="GO:0060628">
    <property type="term" value="P:regulation of ER to Golgi vesicle-mediated transport"/>
    <property type="evidence" value="ECO:0007669"/>
    <property type="project" value="TreeGrafter"/>
</dbReference>
<protein>
    <submittedName>
        <fullName evidence="1">Uncharacterized protein</fullName>
    </submittedName>
</protein>
<proteinExistence type="predicted"/>
<dbReference type="PROSITE" id="PS51386">
    <property type="entry name" value="RINT1_TIP20"/>
    <property type="match status" value="1"/>
</dbReference>
<dbReference type="GO" id="GO:0006890">
    <property type="term" value="P:retrograde vesicle-mediated transport, Golgi to endoplasmic reticulum"/>
    <property type="evidence" value="ECO:0007669"/>
    <property type="project" value="InterPro"/>
</dbReference>
<evidence type="ECO:0000313" key="1">
    <source>
        <dbReference type="EMBL" id="RXW23851.1"/>
    </source>
</evidence>
<comment type="caution">
    <text evidence="1">The sequence shown here is derived from an EMBL/GenBank/DDBJ whole genome shotgun (WGS) entry which is preliminary data.</text>
</comment>
<dbReference type="Proteomes" id="UP000290288">
    <property type="component" value="Unassembled WGS sequence"/>
</dbReference>
<dbReference type="AlphaFoldDB" id="A0A4Q2DVQ7"/>
<dbReference type="GO" id="GO:0006888">
    <property type="term" value="P:endoplasmic reticulum to Golgi vesicle-mediated transport"/>
    <property type="evidence" value="ECO:0007669"/>
    <property type="project" value="InterPro"/>
</dbReference>
<dbReference type="PANTHER" id="PTHR13520">
    <property type="entry name" value="RAD50-INTERACTING PROTEIN 1 RINT-1"/>
    <property type="match status" value="1"/>
</dbReference>
<dbReference type="PANTHER" id="PTHR13520:SF0">
    <property type="entry name" value="RAD50-INTERACTING PROTEIN 1"/>
    <property type="match status" value="1"/>
</dbReference>
<dbReference type="OrthoDB" id="407410at2759"/>
<dbReference type="GO" id="GO:0070939">
    <property type="term" value="C:Dsl1/NZR complex"/>
    <property type="evidence" value="ECO:0007669"/>
    <property type="project" value="InterPro"/>
</dbReference>
<name>A0A4Q2DVQ7_9AGAR</name>
<keyword evidence="2" id="KW-1185">Reference proteome</keyword>
<dbReference type="InterPro" id="IPR042042">
    <property type="entry name" value="Tip20p_domB"/>
</dbReference>
<dbReference type="EMBL" id="SDEE01000031">
    <property type="protein sequence ID" value="RXW23851.1"/>
    <property type="molecule type" value="Genomic_DNA"/>
</dbReference>